<dbReference type="AlphaFoldDB" id="A0A1S3K5G8"/>
<organism evidence="9 10">
    <name type="scientific">Lingula anatina</name>
    <name type="common">Brachiopod</name>
    <name type="synonym">Lingula unguis</name>
    <dbReference type="NCBI Taxonomy" id="7574"/>
    <lineage>
        <taxon>Eukaryota</taxon>
        <taxon>Metazoa</taxon>
        <taxon>Spiralia</taxon>
        <taxon>Lophotrochozoa</taxon>
        <taxon>Brachiopoda</taxon>
        <taxon>Linguliformea</taxon>
        <taxon>Lingulata</taxon>
        <taxon>Lingulida</taxon>
        <taxon>Linguloidea</taxon>
        <taxon>Lingulidae</taxon>
        <taxon>Lingula</taxon>
    </lineage>
</organism>
<dbReference type="SUPFAM" id="SSF55550">
    <property type="entry name" value="SH2 domain"/>
    <property type="match status" value="1"/>
</dbReference>
<dbReference type="SMART" id="SM00252">
    <property type="entry name" value="SH2"/>
    <property type="match status" value="1"/>
</dbReference>
<dbReference type="PANTHER" id="PTHR15706">
    <property type="entry name" value="SH3 MULTIPLE DOMAIN"/>
    <property type="match status" value="1"/>
</dbReference>
<dbReference type="CDD" id="cd11856">
    <property type="entry name" value="SH3_p47phox_like"/>
    <property type="match status" value="2"/>
</dbReference>
<dbReference type="GO" id="GO:0035091">
    <property type="term" value="F:phosphatidylinositol binding"/>
    <property type="evidence" value="ECO:0007669"/>
    <property type="project" value="InterPro"/>
</dbReference>
<keyword evidence="9" id="KW-1185">Reference proteome</keyword>
<dbReference type="InterPro" id="IPR001452">
    <property type="entry name" value="SH3_domain"/>
</dbReference>
<feature type="region of interest" description="Disordered" evidence="5">
    <location>
        <begin position="797"/>
        <end position="825"/>
    </location>
</feature>
<accession>A0A1S3K5G8</accession>
<evidence type="ECO:0000256" key="5">
    <source>
        <dbReference type="SAM" id="MobiDB-lite"/>
    </source>
</evidence>
<dbReference type="SUPFAM" id="SSF64268">
    <property type="entry name" value="PX domain"/>
    <property type="match status" value="1"/>
</dbReference>
<feature type="compositionally biased region" description="Basic and acidic residues" evidence="5">
    <location>
        <begin position="695"/>
        <end position="707"/>
    </location>
</feature>
<evidence type="ECO:0000313" key="9">
    <source>
        <dbReference type="Proteomes" id="UP000085678"/>
    </source>
</evidence>
<evidence type="ECO:0000259" key="8">
    <source>
        <dbReference type="PROSITE" id="PS50195"/>
    </source>
</evidence>
<dbReference type="SMART" id="SM00326">
    <property type="entry name" value="SH3"/>
    <property type="match status" value="3"/>
</dbReference>
<feature type="region of interest" description="Disordered" evidence="5">
    <location>
        <begin position="161"/>
        <end position="201"/>
    </location>
</feature>
<name>A0A1S3K5G8_LINAN</name>
<proteinExistence type="predicted"/>
<dbReference type="Gene3D" id="2.30.30.40">
    <property type="entry name" value="SH3 Domains"/>
    <property type="match status" value="3"/>
</dbReference>
<dbReference type="PRINTS" id="PR00401">
    <property type="entry name" value="SH2DOMAIN"/>
</dbReference>
<evidence type="ECO:0000256" key="4">
    <source>
        <dbReference type="PROSITE-ProRule" id="PRU00192"/>
    </source>
</evidence>
<feature type="region of interest" description="Disordered" evidence="5">
    <location>
        <begin position="384"/>
        <end position="453"/>
    </location>
</feature>
<dbReference type="Gene3D" id="3.30.505.10">
    <property type="entry name" value="SH2 domain"/>
    <property type="match status" value="1"/>
</dbReference>
<feature type="compositionally biased region" description="Basic and acidic residues" evidence="5">
    <location>
        <begin position="180"/>
        <end position="191"/>
    </location>
</feature>
<evidence type="ECO:0000256" key="2">
    <source>
        <dbReference type="ARBA" id="ARBA00022737"/>
    </source>
</evidence>
<evidence type="ECO:0000259" key="6">
    <source>
        <dbReference type="PROSITE" id="PS50001"/>
    </source>
</evidence>
<dbReference type="InterPro" id="IPR051228">
    <property type="entry name" value="NADPH_Oxidase/PX-Domain"/>
</dbReference>
<dbReference type="RefSeq" id="XP_013417757.1">
    <property type="nucleotide sequence ID" value="XM_013562303.2"/>
</dbReference>
<reference evidence="10" key="1">
    <citation type="submission" date="2025-08" db="UniProtKB">
        <authorList>
            <consortium name="RefSeq"/>
        </authorList>
    </citation>
    <scope>IDENTIFICATION</scope>
    <source>
        <tissue evidence="10">Gonads</tissue>
    </source>
</reference>
<gene>
    <name evidence="10" type="primary">LOC106178930</name>
</gene>
<dbReference type="PROSITE" id="PS50001">
    <property type="entry name" value="SH2"/>
    <property type="match status" value="1"/>
</dbReference>
<dbReference type="GO" id="GO:0005737">
    <property type="term" value="C:cytoplasm"/>
    <property type="evidence" value="ECO:0007669"/>
    <property type="project" value="TreeGrafter"/>
</dbReference>
<evidence type="ECO:0000259" key="7">
    <source>
        <dbReference type="PROSITE" id="PS50002"/>
    </source>
</evidence>
<evidence type="ECO:0000256" key="1">
    <source>
        <dbReference type="ARBA" id="ARBA00022443"/>
    </source>
</evidence>
<dbReference type="InterPro" id="IPR036871">
    <property type="entry name" value="PX_dom_sf"/>
</dbReference>
<feature type="domain" description="SH3" evidence="7">
    <location>
        <begin position="291"/>
        <end position="366"/>
    </location>
</feature>
<dbReference type="PANTHER" id="PTHR15706:SF2">
    <property type="entry name" value="SH3 AND PX DOMAIN-CONTAINING PROTEIN 2A"/>
    <property type="match status" value="1"/>
</dbReference>
<dbReference type="PROSITE" id="PS50195">
    <property type="entry name" value="PX"/>
    <property type="match status" value="1"/>
</dbReference>
<sequence length="932" mass="105254">MGKPIRIGALNPVLNTEYWDYWKGLIRKPHASLSIMPTDGRRIDRIECIQVEKRSYPQKHHVYVLQVIWSDGEKYPIYRKYSQFFDLRAQMKEEHADADIPELPGISLFLRGGLFHDHVIEKKRKSIEDFCQKILQLPQNLVKSSEFISFFEPWSTDLPQPDTKVCKASERTSQYSPSKRNSDHEDHKERASLPPVSTDFHSHVNDRPVTVMSPSSHDQGDTQLYKAVMVYNKRKAGEVNLTDGDVVTVLEKCPSGWWFVHLERSDQEGWAPGAFLEPLQGKEEEPQAEDKPIGRCVTLCDYIGDGEDEVSYKKGEIVEVIETSMDGWWKVRRRVLPSCPRTGRQCGTVHGEVGVTPAIYLQNLDKEEKQTDKEKAIYSLLKESHHQHSIYGRQPPPRRTSSKSILSQASVSSKDSDLYAIPDKSKKTDISVSQNPPGDSSSPEKSSSQDSMNRDALNYTTINFDEKKNSKEQGKSKLVIIGEPGVAYAEIIPKALPPKKHAKDKGPTVNYENQDIQPKARTPSPIAVTSPQPISHGAVKQQKTSEPKDPKKQVSDHTYMNVVKDAGKHSYENIEVSSLRPEEELRKKLCHVSIDYTPEMSHQQGLAVKAGDTVQVERQESSFSYCLLQDKEKGCIVAEGWLPSDILDWREAGASPLPTTPVSPIVPSIREPVGSPPVRKGLLARGTGSSDDERDLIPKPELLEKRRSSANPPPMPLHPSPKLLSVDQPQIEKSEPAFTYTSLVALADYDSRHESVLSFHAGDYALLLGKDPKGWWHVNLGGLDGWVPGDYWREAPQAEKTTSPKPSPRLARKHKPKSPELKTKAGKTAMEWDYGKMSRHESESLLLRNGDDRDFLVRESMNRVGDYTISVRYSERVRHFPVETTSDGKYYIGKHNFSTLTKIVDYYQHHPLFFDDKHEAISLGKPLKVTKS</sequence>
<protein>
    <submittedName>
        <fullName evidence="10">SH3 and PX domain-containing protein 2A isoform X1</fullName>
    </submittedName>
</protein>
<dbReference type="OrthoDB" id="6288715at2759"/>
<dbReference type="KEGG" id="lak:106178930"/>
<dbReference type="SMART" id="SM00312">
    <property type="entry name" value="PX"/>
    <property type="match status" value="1"/>
</dbReference>
<dbReference type="GeneID" id="106178930"/>
<dbReference type="STRING" id="7574.A0A1S3K5G8"/>
<dbReference type="Proteomes" id="UP000085678">
    <property type="component" value="Unplaced"/>
</dbReference>
<keyword evidence="1 4" id="KW-0728">SH3 domain</keyword>
<dbReference type="InterPro" id="IPR036860">
    <property type="entry name" value="SH2_dom_sf"/>
</dbReference>
<dbReference type="InterPro" id="IPR036028">
    <property type="entry name" value="SH3-like_dom_sf"/>
</dbReference>
<dbReference type="SUPFAM" id="SSF50044">
    <property type="entry name" value="SH3-domain"/>
    <property type="match status" value="3"/>
</dbReference>
<dbReference type="PROSITE" id="PS50002">
    <property type="entry name" value="SH3"/>
    <property type="match status" value="3"/>
</dbReference>
<feature type="compositionally biased region" description="Polar residues" evidence="5">
    <location>
        <begin position="430"/>
        <end position="439"/>
    </location>
</feature>
<feature type="domain" description="SH3" evidence="7">
    <location>
        <begin position="220"/>
        <end position="281"/>
    </location>
</feature>
<keyword evidence="3" id="KW-0727">SH2 domain</keyword>
<feature type="region of interest" description="Disordered" evidence="5">
    <location>
        <begin position="658"/>
        <end position="721"/>
    </location>
</feature>
<dbReference type="InParanoid" id="A0A1S3K5G8"/>
<dbReference type="InterPro" id="IPR001683">
    <property type="entry name" value="PX_dom"/>
</dbReference>
<feature type="compositionally biased region" description="Basic and acidic residues" evidence="5">
    <location>
        <begin position="543"/>
        <end position="555"/>
    </location>
</feature>
<evidence type="ECO:0000256" key="3">
    <source>
        <dbReference type="PROSITE-ProRule" id="PRU00191"/>
    </source>
</evidence>
<keyword evidence="2" id="KW-0677">Repeat</keyword>
<dbReference type="Pfam" id="PF00787">
    <property type="entry name" value="PX"/>
    <property type="match status" value="1"/>
</dbReference>
<feature type="domain" description="SH2" evidence="6">
    <location>
        <begin position="832"/>
        <end position="927"/>
    </location>
</feature>
<feature type="region of interest" description="Disordered" evidence="5">
    <location>
        <begin position="497"/>
        <end position="555"/>
    </location>
</feature>
<feature type="domain" description="PX" evidence="8">
    <location>
        <begin position="41"/>
        <end position="158"/>
    </location>
</feature>
<feature type="compositionally biased region" description="Polar residues" evidence="5">
    <location>
        <begin position="402"/>
        <end position="413"/>
    </location>
</feature>
<feature type="compositionally biased region" description="Low complexity" evidence="5">
    <location>
        <begin position="440"/>
        <end position="451"/>
    </location>
</feature>
<dbReference type="Pfam" id="PF00017">
    <property type="entry name" value="SH2"/>
    <property type="match status" value="1"/>
</dbReference>
<dbReference type="Gene3D" id="3.30.1520.10">
    <property type="entry name" value="Phox-like domain"/>
    <property type="match status" value="1"/>
</dbReference>
<feature type="domain" description="SH3" evidence="7">
    <location>
        <begin position="738"/>
        <end position="797"/>
    </location>
</feature>
<dbReference type="InterPro" id="IPR000980">
    <property type="entry name" value="SH2"/>
</dbReference>
<dbReference type="Pfam" id="PF00018">
    <property type="entry name" value="SH3_1"/>
    <property type="match status" value="3"/>
</dbReference>
<evidence type="ECO:0000313" key="10">
    <source>
        <dbReference type="RefSeq" id="XP_013417757.1"/>
    </source>
</evidence>